<protein>
    <submittedName>
        <fullName evidence="1">SEC-C domain-containing protein</fullName>
    </submittedName>
</protein>
<sequence length="485" mass="55796">MAILKSEGVSPTERLLAELCDRTFLRLWSYPNPCRDDGKELCDLLVVFQNDVLIFFDRENRRFDKNPEDVDLAWKRWRKEVIDKQVATAHGAERYIRSGRSIYLDPQKKQPFPIPIDPGQVRCHKIVIAHGVKDACKRASSANVSGSLAISYEEKDERLDHPFFVQIDRKHPVHILDTENLEIALTELDTIFDFTAYLDAKLEAIQRHALSYCGEEDVIAHYFLNFDEKKNRHMIGTLDAFDTVHIGEGEWFDFERSEPYARRKAANQTSYFWDRLLQITSNNALKGVLGGNSKPFHGKSALHFMAMEPRFSRRGLSDFMLKSIRNFPESDEPVVRNVSLMPSFYEGMVYVFLQLKASNDLRNSETYREVRSGMLEIACGAAKLRMPTIKRVIGIATDAPKFAGKTNSEDLLLMEFEEWNAERQAYYEEANKELRFFRTPQMQASKQTISEFPRATAKPKARAKVGRNELCVCGSGLKYKKCCGR</sequence>
<organism evidence="1 2">
    <name type="scientific">Novosphingobium beihaiensis</name>
    <dbReference type="NCBI Taxonomy" id="2930389"/>
    <lineage>
        <taxon>Bacteria</taxon>
        <taxon>Pseudomonadati</taxon>
        <taxon>Pseudomonadota</taxon>
        <taxon>Alphaproteobacteria</taxon>
        <taxon>Sphingomonadales</taxon>
        <taxon>Sphingomonadaceae</taxon>
        <taxon>Novosphingobium</taxon>
    </lineage>
</organism>
<dbReference type="RefSeq" id="WP_243922978.1">
    <property type="nucleotide sequence ID" value="NZ_JALHLG010000032.1"/>
</dbReference>
<proteinExistence type="predicted"/>
<evidence type="ECO:0000313" key="1">
    <source>
        <dbReference type="EMBL" id="MCJ2188363.1"/>
    </source>
</evidence>
<dbReference type="EMBL" id="JALHLG010000032">
    <property type="protein sequence ID" value="MCJ2188363.1"/>
    <property type="molecule type" value="Genomic_DNA"/>
</dbReference>
<reference evidence="1 2" key="1">
    <citation type="submission" date="2022-04" db="EMBL/GenBank/DDBJ databases">
        <title>Identification of a novel bacterium isolated from mangrove sediments.</title>
        <authorList>
            <person name="Pan X."/>
        </authorList>
    </citation>
    <scope>NUCLEOTIDE SEQUENCE [LARGE SCALE GENOMIC DNA]</scope>
    <source>
        <strain evidence="1 2">B2638</strain>
    </source>
</reference>
<dbReference type="Proteomes" id="UP001202281">
    <property type="component" value="Unassembled WGS sequence"/>
</dbReference>
<dbReference type="Pfam" id="PF02810">
    <property type="entry name" value="SEC-C"/>
    <property type="match status" value="1"/>
</dbReference>
<name>A0ABT0BTT0_9SPHN</name>
<dbReference type="PANTHER" id="PTHR33747:SF1">
    <property type="entry name" value="ADENYLATE CYCLASE-ASSOCIATED CAP C-TERMINAL DOMAIN-CONTAINING PROTEIN"/>
    <property type="match status" value="1"/>
</dbReference>
<dbReference type="Gene3D" id="3.10.450.50">
    <property type="match status" value="1"/>
</dbReference>
<dbReference type="SUPFAM" id="SSF103642">
    <property type="entry name" value="Sec-C motif"/>
    <property type="match status" value="1"/>
</dbReference>
<dbReference type="PANTHER" id="PTHR33747">
    <property type="entry name" value="UPF0225 PROTEIN SCO1677"/>
    <property type="match status" value="1"/>
</dbReference>
<dbReference type="InterPro" id="IPR004027">
    <property type="entry name" value="SEC_C_motif"/>
</dbReference>
<keyword evidence="2" id="KW-1185">Reference proteome</keyword>
<accession>A0ABT0BTT0</accession>
<gene>
    <name evidence="1" type="ORF">MTR66_16265</name>
</gene>
<comment type="caution">
    <text evidence="1">The sequence shown here is derived from an EMBL/GenBank/DDBJ whole genome shotgun (WGS) entry which is preliminary data.</text>
</comment>
<evidence type="ECO:0000313" key="2">
    <source>
        <dbReference type="Proteomes" id="UP001202281"/>
    </source>
</evidence>